<comment type="caution">
    <text evidence="1">The sequence shown here is derived from an EMBL/GenBank/DDBJ whole genome shotgun (WGS) entry which is preliminary data.</text>
</comment>
<proteinExistence type="predicted"/>
<organism evidence="1">
    <name type="scientific">hydrocarbon metagenome</name>
    <dbReference type="NCBI Taxonomy" id="938273"/>
    <lineage>
        <taxon>unclassified sequences</taxon>
        <taxon>metagenomes</taxon>
        <taxon>ecological metagenomes</taxon>
    </lineage>
</organism>
<protein>
    <submittedName>
        <fullName evidence="1">Uncharacterized protein</fullName>
    </submittedName>
</protein>
<gene>
    <name evidence="1" type="ORF">ASZ90_006260</name>
</gene>
<reference evidence="1" key="1">
    <citation type="journal article" date="2015" name="Proc. Natl. Acad. Sci. U.S.A.">
        <title>Networks of energetic and metabolic interactions define dynamics in microbial communities.</title>
        <authorList>
            <person name="Embree M."/>
            <person name="Liu J.K."/>
            <person name="Al-Bassam M.M."/>
            <person name="Zengler K."/>
        </authorList>
    </citation>
    <scope>NUCLEOTIDE SEQUENCE</scope>
</reference>
<dbReference type="InterPro" id="IPR008928">
    <property type="entry name" value="6-hairpin_glycosidase_sf"/>
</dbReference>
<dbReference type="AlphaFoldDB" id="A0A0W8FSW3"/>
<sequence>MKQFHLYDILCSTAKKSIEFQKEDGCFPEGHNGPWHDFDTHVRTTAHWALTVFKAYEITDEKIFLDATLKACDYLIKKEQRPSGYTFYCRTNQTGKNMCNGLIGQAWAIEPLIFIGESLNVPEYLNVAQKTALLHEYDYRSHLWRNKEISGKTMHINPALNQQVWFAALLMITGRILNDKTLQDCARDFFTNFPARVSFVEEGLVRHRIENKSTSLQIIKSKMRLIYQYGKATDADKIKLLSQGYLSFLLYGLALAYHYSSGEDFWDDIKMKTIISCSVDYIVGRFPFGCGEKTGYRWCYNPTGIEISYVLQVFQKYLKREPGEHTISAWLNKQFEYYYDFDKKMMCKNTEDPVILSSRIYEAARLNNYSLSIFDHG</sequence>
<name>A0A0W8FSW3_9ZZZZ</name>
<dbReference type="EMBL" id="LNQE01000877">
    <property type="protein sequence ID" value="KUG23932.1"/>
    <property type="molecule type" value="Genomic_DNA"/>
</dbReference>
<dbReference type="SUPFAM" id="SSF48208">
    <property type="entry name" value="Six-hairpin glycosidases"/>
    <property type="match status" value="1"/>
</dbReference>
<dbReference type="GO" id="GO:0005975">
    <property type="term" value="P:carbohydrate metabolic process"/>
    <property type="evidence" value="ECO:0007669"/>
    <property type="project" value="InterPro"/>
</dbReference>
<accession>A0A0W8FSW3</accession>
<evidence type="ECO:0000313" key="1">
    <source>
        <dbReference type="EMBL" id="KUG23932.1"/>
    </source>
</evidence>